<dbReference type="SMART" id="SM00451">
    <property type="entry name" value="ZnF_U1"/>
    <property type="match status" value="1"/>
</dbReference>
<sequence>MQLSPRSFIMKPLIAVVGATGTGKSKLAVDLASRFNGEIINGDAMQMYCGLPIITNQIPVEERNGIPHHLISCVKLEEQPWWVGRFKTECLRLIEEIHGRGKLPILVGGTHYYTQPVLFKHQLVGEDPSAAEGEEGDNDDSASSAKWPILDSPTDVVLQKLREVDPVMADRWHPNEPRKIRRSLEIYFQTGRPASEVYAEQQRLKQGQLRFPTLIFWVHSEKETLHDRLEKRVDAMIEHGLMEEARCMSDYVQEKKTQGVPVDLTRGVWVSIGYKELAPYFEALYSGSLNEPELESLKRSCVESVKSATRQYAQAQIKFIRTKLWKALADAGSTDRLYLLDSTDVESWTQKITDPSELVVRTLLDDGPAPDPKSLSELARRILGAIKTEPQSELTFMTKCFTCDTCRKTMMGEEQWQIHIKGNVHKRALRRAAKMAARDDYLRRQQETPKDIQEGDRLSTAEPDTQLSSSLQNP</sequence>
<dbReference type="Gene3D" id="1.10.20.140">
    <property type="match status" value="1"/>
</dbReference>
<comment type="similarity">
    <text evidence="1 6 8">Belongs to the IPP transferase family.</text>
</comment>
<dbReference type="Pfam" id="PF01715">
    <property type="entry name" value="IPPT"/>
    <property type="match status" value="1"/>
</dbReference>
<feature type="domain" description="C2H2-type" evidence="10">
    <location>
        <begin position="403"/>
        <end position="425"/>
    </location>
</feature>
<evidence type="ECO:0000256" key="6">
    <source>
        <dbReference type="PIRNR" id="PIRNR039110"/>
    </source>
</evidence>
<dbReference type="InterPro" id="IPR018022">
    <property type="entry name" value="IPT"/>
</dbReference>
<evidence type="ECO:0000313" key="12">
    <source>
        <dbReference type="Proteomes" id="UP000247810"/>
    </source>
</evidence>
<evidence type="ECO:0000256" key="1">
    <source>
        <dbReference type="ARBA" id="ARBA00005842"/>
    </source>
</evidence>
<dbReference type="Pfam" id="PF12874">
    <property type="entry name" value="zf-met"/>
    <property type="match status" value="1"/>
</dbReference>
<keyword evidence="3 6" id="KW-0547">Nucleotide-binding</keyword>
<dbReference type="AlphaFoldDB" id="A0A319DXJ4"/>
<comment type="catalytic activity">
    <reaction evidence="6 7">
        <text>adenosine(37) in tRNA + dimethylallyl diphosphate = N(6)-dimethylallyladenosine(37) in tRNA + diphosphate</text>
        <dbReference type="Rhea" id="RHEA:26482"/>
        <dbReference type="Rhea" id="RHEA-COMP:10162"/>
        <dbReference type="Rhea" id="RHEA-COMP:10375"/>
        <dbReference type="ChEBI" id="CHEBI:33019"/>
        <dbReference type="ChEBI" id="CHEBI:57623"/>
        <dbReference type="ChEBI" id="CHEBI:74411"/>
        <dbReference type="ChEBI" id="CHEBI:74415"/>
        <dbReference type="EC" id="2.5.1.75"/>
    </reaction>
</comment>
<protein>
    <recommendedName>
        <fullName evidence="6 7">tRNA dimethylallyltransferase</fullName>
        <ecNumber evidence="6 7">2.5.1.75</ecNumber>
    </recommendedName>
</protein>
<comment type="function">
    <text evidence="6">Catalyzes the transfer of a dimethylallyl group onto the adenine at position 37.</text>
</comment>
<dbReference type="SUPFAM" id="SSF57667">
    <property type="entry name" value="beta-beta-alpha zinc fingers"/>
    <property type="match status" value="1"/>
</dbReference>
<evidence type="ECO:0000313" key="11">
    <source>
        <dbReference type="EMBL" id="PYH98907.1"/>
    </source>
</evidence>
<dbReference type="NCBIfam" id="TIGR00174">
    <property type="entry name" value="miaA"/>
    <property type="match status" value="1"/>
</dbReference>
<keyword evidence="4" id="KW-0863">Zinc-finger</keyword>
<evidence type="ECO:0000256" key="4">
    <source>
        <dbReference type="ARBA" id="ARBA00022771"/>
    </source>
</evidence>
<feature type="region of interest" description="Disordered" evidence="9">
    <location>
        <begin position="128"/>
        <end position="148"/>
    </location>
</feature>
<dbReference type="PANTHER" id="PTHR11088">
    <property type="entry name" value="TRNA DIMETHYLALLYLTRANSFERASE"/>
    <property type="match status" value="1"/>
</dbReference>
<dbReference type="InterPro" id="IPR013087">
    <property type="entry name" value="Znf_C2H2_type"/>
</dbReference>
<dbReference type="EMBL" id="KZ825807">
    <property type="protein sequence ID" value="PYH98907.1"/>
    <property type="molecule type" value="Genomic_DNA"/>
</dbReference>
<keyword evidence="4" id="KW-0479">Metal-binding</keyword>
<organism evidence="11 12">
    <name type="scientific">Aspergillus ellipticus CBS 707.79</name>
    <dbReference type="NCBI Taxonomy" id="1448320"/>
    <lineage>
        <taxon>Eukaryota</taxon>
        <taxon>Fungi</taxon>
        <taxon>Dikarya</taxon>
        <taxon>Ascomycota</taxon>
        <taxon>Pezizomycotina</taxon>
        <taxon>Eurotiomycetes</taxon>
        <taxon>Eurotiomycetidae</taxon>
        <taxon>Eurotiales</taxon>
        <taxon>Aspergillaceae</taxon>
        <taxon>Aspergillus</taxon>
        <taxon>Aspergillus subgen. Circumdati</taxon>
    </lineage>
</organism>
<evidence type="ECO:0000256" key="5">
    <source>
        <dbReference type="ARBA" id="ARBA00022840"/>
    </source>
</evidence>
<dbReference type="OrthoDB" id="775260at2759"/>
<reference evidence="11 12" key="1">
    <citation type="submission" date="2018-02" db="EMBL/GenBank/DDBJ databases">
        <title>The genomes of Aspergillus section Nigri reveals drivers in fungal speciation.</title>
        <authorList>
            <consortium name="DOE Joint Genome Institute"/>
            <person name="Vesth T.C."/>
            <person name="Nybo J."/>
            <person name="Theobald S."/>
            <person name="Brandl J."/>
            <person name="Frisvad J.C."/>
            <person name="Nielsen K.F."/>
            <person name="Lyhne E.K."/>
            <person name="Kogle M.E."/>
            <person name="Kuo A."/>
            <person name="Riley R."/>
            <person name="Clum A."/>
            <person name="Nolan M."/>
            <person name="Lipzen A."/>
            <person name="Salamov A."/>
            <person name="Henrissat B."/>
            <person name="Wiebenga A."/>
            <person name="De vries R.P."/>
            <person name="Grigoriev I.V."/>
            <person name="Mortensen U.H."/>
            <person name="Andersen M.R."/>
            <person name="Baker S.E."/>
        </authorList>
    </citation>
    <scope>NUCLEOTIDE SEQUENCE [LARGE SCALE GENOMIC DNA]</scope>
    <source>
        <strain evidence="11 12">CBS 707.79</strain>
    </source>
</reference>
<dbReference type="InterPro" id="IPR039657">
    <property type="entry name" value="Dimethylallyltransferase"/>
</dbReference>
<keyword evidence="6 7" id="KW-0819">tRNA processing</keyword>
<dbReference type="Gene3D" id="3.40.50.300">
    <property type="entry name" value="P-loop containing nucleotide triphosphate hydrolases"/>
    <property type="match status" value="1"/>
</dbReference>
<dbReference type="PROSITE" id="PS00028">
    <property type="entry name" value="ZINC_FINGER_C2H2_1"/>
    <property type="match status" value="1"/>
</dbReference>
<dbReference type="EC" id="2.5.1.75" evidence="6 7"/>
<dbReference type="InterPro" id="IPR003604">
    <property type="entry name" value="Matrin/U1-like-C_Znf_C2H2"/>
</dbReference>
<gene>
    <name evidence="11" type="ORF">BO71DRAFT_370296</name>
</gene>
<keyword evidence="5 6" id="KW-0067">ATP-binding</keyword>
<dbReference type="GO" id="GO:0005739">
    <property type="term" value="C:mitochondrion"/>
    <property type="evidence" value="ECO:0007669"/>
    <property type="project" value="TreeGrafter"/>
</dbReference>
<dbReference type="PANTHER" id="PTHR11088:SF89">
    <property type="entry name" value="TRNA DIMETHYLALLYLTRANSFERASE"/>
    <property type="match status" value="1"/>
</dbReference>
<keyword evidence="4" id="KW-0862">Zinc</keyword>
<proteinExistence type="inferred from homology"/>
<evidence type="ECO:0000256" key="9">
    <source>
        <dbReference type="SAM" id="MobiDB-lite"/>
    </source>
</evidence>
<dbReference type="GO" id="GO:0008270">
    <property type="term" value="F:zinc ion binding"/>
    <property type="evidence" value="ECO:0007669"/>
    <property type="project" value="UniProtKB-KW"/>
</dbReference>
<dbReference type="VEuPathDB" id="FungiDB:BO71DRAFT_370296"/>
<accession>A0A319DXJ4</accession>
<dbReference type="GO" id="GO:0006400">
    <property type="term" value="P:tRNA modification"/>
    <property type="evidence" value="ECO:0007669"/>
    <property type="project" value="TreeGrafter"/>
</dbReference>
<feature type="compositionally biased region" description="Basic and acidic residues" evidence="9">
    <location>
        <begin position="437"/>
        <end position="459"/>
    </location>
</feature>
<dbReference type="STRING" id="1448320.A0A319DXJ4"/>
<dbReference type="Gene3D" id="3.30.160.60">
    <property type="entry name" value="Classic Zinc Finger"/>
    <property type="match status" value="1"/>
</dbReference>
<dbReference type="InterPro" id="IPR036236">
    <property type="entry name" value="Znf_C2H2_sf"/>
</dbReference>
<dbReference type="HAMAP" id="MF_00185">
    <property type="entry name" value="IPP_trans"/>
    <property type="match status" value="1"/>
</dbReference>
<keyword evidence="6" id="KW-0963">Cytoplasm</keyword>
<dbReference type="PIRSF" id="PIRSF039110">
    <property type="entry name" value="IPP_transferase"/>
    <property type="match status" value="1"/>
</dbReference>
<keyword evidence="12" id="KW-1185">Reference proteome</keyword>
<evidence type="ECO:0000256" key="2">
    <source>
        <dbReference type="ARBA" id="ARBA00022679"/>
    </source>
</evidence>
<evidence type="ECO:0000256" key="3">
    <source>
        <dbReference type="ARBA" id="ARBA00022741"/>
    </source>
</evidence>
<dbReference type="SUPFAM" id="SSF52540">
    <property type="entry name" value="P-loop containing nucleoside triphosphate hydrolases"/>
    <property type="match status" value="2"/>
</dbReference>
<name>A0A319DXJ4_9EURO</name>
<evidence type="ECO:0000259" key="10">
    <source>
        <dbReference type="PROSITE" id="PS00028"/>
    </source>
</evidence>
<feature type="region of interest" description="Disordered" evidence="9">
    <location>
        <begin position="437"/>
        <end position="474"/>
    </location>
</feature>
<evidence type="ECO:0000256" key="8">
    <source>
        <dbReference type="RuleBase" id="RU003785"/>
    </source>
</evidence>
<dbReference type="GO" id="GO:0003676">
    <property type="term" value="F:nucleic acid binding"/>
    <property type="evidence" value="ECO:0007669"/>
    <property type="project" value="InterPro"/>
</dbReference>
<dbReference type="InterPro" id="IPR027417">
    <property type="entry name" value="P-loop_NTPase"/>
</dbReference>
<feature type="compositionally biased region" description="Polar residues" evidence="9">
    <location>
        <begin position="462"/>
        <end position="474"/>
    </location>
</feature>
<dbReference type="GO" id="GO:0005524">
    <property type="term" value="F:ATP binding"/>
    <property type="evidence" value="ECO:0007669"/>
    <property type="project" value="UniProtKB-UniRule"/>
</dbReference>
<evidence type="ECO:0000256" key="7">
    <source>
        <dbReference type="RuleBase" id="RU003783"/>
    </source>
</evidence>
<keyword evidence="2 6" id="KW-0808">Transferase</keyword>
<dbReference type="Proteomes" id="UP000247810">
    <property type="component" value="Unassembled WGS sequence"/>
</dbReference>
<dbReference type="GO" id="GO:0052381">
    <property type="term" value="F:tRNA dimethylallyltransferase activity"/>
    <property type="evidence" value="ECO:0007669"/>
    <property type="project" value="UniProtKB-UniRule"/>
</dbReference>
<dbReference type="FunFam" id="1.10.20.140:FF:000003">
    <property type="entry name" value="tRNA dimethylallyltransferase"/>
    <property type="match status" value="1"/>
</dbReference>
<dbReference type="InterPro" id="IPR030666">
    <property type="entry name" value="IPP_transferase_euk"/>
</dbReference>